<comment type="similarity">
    <text evidence="1">Belongs to the MsrA Met sulfoxide reductase family.</text>
</comment>
<protein>
    <recommendedName>
        <fullName evidence="2">peptide-methionine (S)-S-oxide reductase</fullName>
        <ecNumber evidence="2">1.8.4.11</ecNumber>
    </recommendedName>
    <alternativeName>
        <fullName evidence="4">Peptide-methionine (S)-S-oxide reductase</fullName>
    </alternativeName>
</protein>
<dbReference type="GO" id="GO:0003755">
    <property type="term" value="F:peptidyl-prolyl cis-trans isomerase activity"/>
    <property type="evidence" value="ECO:0007669"/>
    <property type="project" value="InterPro"/>
</dbReference>
<feature type="domain" description="PPIase FKBP-type" evidence="6">
    <location>
        <begin position="83"/>
        <end position="143"/>
    </location>
</feature>
<feature type="chain" id="PRO_5030160053" description="peptide-methionine (S)-S-oxide reductase" evidence="5">
    <location>
        <begin position="34"/>
        <end position="405"/>
    </location>
</feature>
<dbReference type="EMBL" id="HBGN01003793">
    <property type="protein sequence ID" value="CAD9316097.1"/>
    <property type="molecule type" value="Transcribed_RNA"/>
</dbReference>
<proteinExistence type="inferred from homology"/>
<dbReference type="EC" id="1.8.4.11" evidence="2"/>
<dbReference type="PANTHER" id="PTHR43774">
    <property type="entry name" value="PEPTIDE METHIONINE SULFOXIDE REDUCTASE"/>
    <property type="match status" value="1"/>
</dbReference>
<evidence type="ECO:0000259" key="6">
    <source>
        <dbReference type="Pfam" id="PF00254"/>
    </source>
</evidence>
<evidence type="ECO:0000256" key="2">
    <source>
        <dbReference type="ARBA" id="ARBA00012502"/>
    </source>
</evidence>
<dbReference type="InterPro" id="IPR046357">
    <property type="entry name" value="PPIase_dom_sf"/>
</dbReference>
<gene>
    <name evidence="8" type="ORF">DBRI1063_LOCUS2504</name>
</gene>
<dbReference type="GO" id="GO:0008113">
    <property type="term" value="F:peptide-methionine (S)-S-oxide reductase activity"/>
    <property type="evidence" value="ECO:0007669"/>
    <property type="project" value="UniProtKB-EC"/>
</dbReference>
<dbReference type="SUPFAM" id="SSF55068">
    <property type="entry name" value="Peptide methionine sulfoxide reductase"/>
    <property type="match status" value="1"/>
</dbReference>
<dbReference type="Pfam" id="PF00254">
    <property type="entry name" value="FKBP_C"/>
    <property type="match status" value="1"/>
</dbReference>
<dbReference type="Pfam" id="PF01625">
    <property type="entry name" value="PMSR"/>
    <property type="match status" value="1"/>
</dbReference>
<evidence type="ECO:0000256" key="3">
    <source>
        <dbReference type="ARBA" id="ARBA00023002"/>
    </source>
</evidence>
<dbReference type="Gene3D" id="3.10.50.40">
    <property type="match status" value="1"/>
</dbReference>
<dbReference type="PANTHER" id="PTHR43774:SF1">
    <property type="entry name" value="PEPTIDE METHIONINE SULFOXIDE REDUCTASE MSRA 2"/>
    <property type="match status" value="1"/>
</dbReference>
<sequence length="405" mass="44460">MKFIASPTASWVKLSSLLIIAITTTLLSQQTNAFCNLGGASKRSATSTFLQTGTSGSFIQHRSVASFLSSATTPEEEKSPEAKRKPKKGDIVTIDYSLKGEDPDFVAEPLFDTNGKVSFVLHGGNYLPGLHEMVSTMIPGESVSNICLDAGWGDKRDEMIAQVAFDEQNGLDPKTIKVGVELYLANGMKCRVTEVSEDNFTIDANHPMAGASYLSDVTLLTVENGPEADKMGYSPENDFGKNCRYEVATFGLGCFWGGELLFQRQQGVVGTKVGYTQGEKVNPAYKEVCSGTTGHTEAIQVIYDPTIISFEDIVKVATKKLGSDVYKLNQVGNDRGTQYRHGIYYHNDKQKEIAKNILDEFGEKCVTELKPAEIFYDAEDYHQQYLLKGGQSAKKDSKETIRCYG</sequence>
<feature type="signal peptide" evidence="5">
    <location>
        <begin position="1"/>
        <end position="33"/>
    </location>
</feature>
<organism evidence="8">
    <name type="scientific">Ditylum brightwellii</name>
    <dbReference type="NCBI Taxonomy" id="49249"/>
    <lineage>
        <taxon>Eukaryota</taxon>
        <taxon>Sar</taxon>
        <taxon>Stramenopiles</taxon>
        <taxon>Ochrophyta</taxon>
        <taxon>Bacillariophyta</taxon>
        <taxon>Mediophyceae</taxon>
        <taxon>Lithodesmiophycidae</taxon>
        <taxon>Lithodesmiales</taxon>
        <taxon>Lithodesmiaceae</taxon>
        <taxon>Ditylum</taxon>
    </lineage>
</organism>
<reference evidence="8" key="1">
    <citation type="submission" date="2021-01" db="EMBL/GenBank/DDBJ databases">
        <authorList>
            <person name="Corre E."/>
            <person name="Pelletier E."/>
            <person name="Niang G."/>
            <person name="Scheremetjew M."/>
            <person name="Finn R."/>
            <person name="Kale V."/>
            <person name="Holt S."/>
            <person name="Cochrane G."/>
            <person name="Meng A."/>
            <person name="Brown T."/>
            <person name="Cohen L."/>
        </authorList>
    </citation>
    <scope>NUCLEOTIDE SEQUENCE</scope>
    <source>
        <strain evidence="8">Pop2</strain>
    </source>
</reference>
<dbReference type="InterPro" id="IPR036509">
    <property type="entry name" value="Met_Sox_Rdtase_MsrA_sf"/>
</dbReference>
<evidence type="ECO:0000256" key="5">
    <source>
        <dbReference type="SAM" id="SignalP"/>
    </source>
</evidence>
<feature type="domain" description="Peptide methionine sulphoxide reductase MsrA" evidence="7">
    <location>
        <begin position="248"/>
        <end position="390"/>
    </location>
</feature>
<dbReference type="InterPro" id="IPR002569">
    <property type="entry name" value="Met_Sox_Rdtase_MsrA_dom"/>
</dbReference>
<keyword evidence="5" id="KW-0732">Signal</keyword>
<evidence type="ECO:0000256" key="1">
    <source>
        <dbReference type="ARBA" id="ARBA00005591"/>
    </source>
</evidence>
<name>A0A6U3P441_9STRA</name>
<dbReference type="AlphaFoldDB" id="A0A6U3P441"/>
<dbReference type="Gene3D" id="3.30.1060.10">
    <property type="entry name" value="Peptide methionine sulphoxide reductase MsrA"/>
    <property type="match status" value="1"/>
</dbReference>
<evidence type="ECO:0000256" key="4">
    <source>
        <dbReference type="ARBA" id="ARBA00030643"/>
    </source>
</evidence>
<dbReference type="HAMAP" id="MF_01401">
    <property type="entry name" value="MsrA"/>
    <property type="match status" value="1"/>
</dbReference>
<keyword evidence="3" id="KW-0560">Oxidoreductase</keyword>
<evidence type="ECO:0000313" key="8">
    <source>
        <dbReference type="EMBL" id="CAD9316097.1"/>
    </source>
</evidence>
<accession>A0A6U3P441</accession>
<dbReference type="NCBIfam" id="TIGR00401">
    <property type="entry name" value="msrA"/>
    <property type="match status" value="1"/>
</dbReference>
<dbReference type="SUPFAM" id="SSF54534">
    <property type="entry name" value="FKBP-like"/>
    <property type="match status" value="1"/>
</dbReference>
<evidence type="ECO:0000259" key="7">
    <source>
        <dbReference type="Pfam" id="PF01625"/>
    </source>
</evidence>
<dbReference type="InterPro" id="IPR001179">
    <property type="entry name" value="PPIase_FKBP_dom"/>
</dbReference>